<protein>
    <recommendedName>
        <fullName evidence="4">Aminotransferase-like plant mobile domain-containing protein</fullName>
    </recommendedName>
</protein>
<sequence>MDAPPPPPVWMCLYEAFFTHLRLWFPLPRLLTSYAAARDIVLTQFTLAAMQNVVAALVLGAEVGIDVDLRFFEELANISRNLGTPNTFYINIKSRHDILRGRVNKAHEWFQRYFFVWIDSASVADLNAFACDFIFALFGVFLERHPILLPPPAVFSRGVEKIRELGVQQWSDFDRDRIFCSVPRISAGMFCAPSGGRSGLRGRSSSRPPSLVMPCRAARSPSVRTGGARHDIPPYSSVMNDEVTSSSLREENMGMAQFSPLNRDVEPERAFGESGGMNPAAPEGGEPVSVERGASDTAPTGGFMADAIRSDVREGRESRSLKRLSEDVPTEGAPEEKRSQRDPHARVFRYNNDTPFVNDERACAEYFCLPRNAFTDIPDVDNLVHSQEFKDMSRSTAQSNAHAVRLVYLYERDLRRVRAKLEDMFAEKESCDTRIKELEVAVGGLSSSAEVLRAELAASSSREAILRSQIGDQQNALGRGSVISSKVAKIVLRRRWLGLFVRPLRSIGAGIPIPSEKLRRHRVALREYTDLLDNTEVAALEDDDLV</sequence>
<evidence type="ECO:0008006" key="4">
    <source>
        <dbReference type="Google" id="ProtNLM"/>
    </source>
</evidence>
<dbReference type="Proteomes" id="UP000824890">
    <property type="component" value="Unassembled WGS sequence"/>
</dbReference>
<comment type="caution">
    <text evidence="2">The sequence shown here is derived from an EMBL/GenBank/DDBJ whole genome shotgun (WGS) entry which is preliminary data.</text>
</comment>
<feature type="compositionally biased region" description="Basic and acidic residues" evidence="1">
    <location>
        <begin position="308"/>
        <end position="326"/>
    </location>
</feature>
<feature type="non-terminal residue" evidence="2">
    <location>
        <position position="546"/>
    </location>
</feature>
<evidence type="ECO:0000256" key="1">
    <source>
        <dbReference type="SAM" id="MobiDB-lite"/>
    </source>
</evidence>
<feature type="region of interest" description="Disordered" evidence="1">
    <location>
        <begin position="198"/>
        <end position="240"/>
    </location>
</feature>
<accession>A0ABQ8BC73</accession>
<dbReference type="EMBL" id="JAGKQM010000011">
    <property type="protein sequence ID" value="KAH0902412.1"/>
    <property type="molecule type" value="Genomic_DNA"/>
</dbReference>
<proteinExistence type="predicted"/>
<feature type="region of interest" description="Disordered" evidence="1">
    <location>
        <begin position="259"/>
        <end position="344"/>
    </location>
</feature>
<feature type="compositionally biased region" description="Basic and acidic residues" evidence="1">
    <location>
        <begin position="334"/>
        <end position="344"/>
    </location>
</feature>
<keyword evidence="3" id="KW-1185">Reference proteome</keyword>
<feature type="compositionally biased region" description="Low complexity" evidence="1">
    <location>
        <begin position="201"/>
        <end position="210"/>
    </location>
</feature>
<evidence type="ECO:0000313" key="2">
    <source>
        <dbReference type="EMBL" id="KAH0902412.1"/>
    </source>
</evidence>
<reference evidence="2 3" key="1">
    <citation type="submission" date="2021-05" db="EMBL/GenBank/DDBJ databases">
        <title>Genome Assembly of Synthetic Allotetraploid Brassica napus Reveals Homoeologous Exchanges between Subgenomes.</title>
        <authorList>
            <person name="Davis J.T."/>
        </authorList>
    </citation>
    <scope>NUCLEOTIDE SEQUENCE [LARGE SCALE GENOMIC DNA]</scope>
    <source>
        <strain evidence="3">cv. Da-Ae</strain>
        <tissue evidence="2">Seedling</tissue>
    </source>
</reference>
<gene>
    <name evidence="2" type="ORF">HID58_041915</name>
</gene>
<name>A0ABQ8BC73_BRANA</name>
<organism evidence="2 3">
    <name type="scientific">Brassica napus</name>
    <name type="common">Rape</name>
    <dbReference type="NCBI Taxonomy" id="3708"/>
    <lineage>
        <taxon>Eukaryota</taxon>
        <taxon>Viridiplantae</taxon>
        <taxon>Streptophyta</taxon>
        <taxon>Embryophyta</taxon>
        <taxon>Tracheophyta</taxon>
        <taxon>Spermatophyta</taxon>
        <taxon>Magnoliopsida</taxon>
        <taxon>eudicotyledons</taxon>
        <taxon>Gunneridae</taxon>
        <taxon>Pentapetalae</taxon>
        <taxon>rosids</taxon>
        <taxon>malvids</taxon>
        <taxon>Brassicales</taxon>
        <taxon>Brassicaceae</taxon>
        <taxon>Brassiceae</taxon>
        <taxon>Brassica</taxon>
    </lineage>
</organism>
<evidence type="ECO:0000313" key="3">
    <source>
        <dbReference type="Proteomes" id="UP000824890"/>
    </source>
</evidence>